<protein>
    <submittedName>
        <fullName evidence="1">Uncharacterized protein</fullName>
    </submittedName>
</protein>
<dbReference type="Proteomes" id="UP000515307">
    <property type="component" value="Chromosome"/>
</dbReference>
<accession>A0A7G7BIZ2</accession>
<dbReference type="KEGG" id="sfiy:F0344_12385"/>
<evidence type="ECO:0000313" key="2">
    <source>
        <dbReference type="Proteomes" id="UP000515307"/>
    </source>
</evidence>
<dbReference type="EMBL" id="CP045702">
    <property type="protein sequence ID" value="QNE75307.1"/>
    <property type="molecule type" value="Genomic_DNA"/>
</dbReference>
<keyword evidence="2" id="KW-1185">Reference proteome</keyword>
<reference evidence="2" key="1">
    <citation type="submission" date="2019-10" db="EMBL/GenBank/DDBJ databases">
        <title>Antimicrobial potential of Antarctic Bacteria.</title>
        <authorList>
            <person name="Benaud N."/>
            <person name="Edwards R.J."/>
            <person name="Ferrari B.C."/>
        </authorList>
    </citation>
    <scope>NUCLEOTIDE SEQUENCE [LARGE SCALE GENOMIC DNA]</scope>
    <source>
        <strain evidence="2">NBSH44</strain>
    </source>
</reference>
<sequence>MISYALDDDTLYEIAVKSLTAPSNAYFWDDRLYDTHGAFVSWAERGDDLLEESNYHSALALIQGAAGDSAEDHVIDGTSSHWAFGSLRTIFVQIRETPEPCDFQGCDGESRWWREGIETHTQFCDDHRDDYEAEGLSYEPLIAPFTEAFLEAAGIVTALLDYPFVDESDYSERENKRFEANLEEAVDQAHKLNWEDTDAEREAILERAYPELGELYGQKANGEVSWESVAAIWEEARDAHFSELGNLHLNAPIEGQLLLIAA</sequence>
<dbReference type="RefSeq" id="WP_185298840.1">
    <property type="nucleotide sequence ID" value="NZ_CP045702.1"/>
</dbReference>
<dbReference type="AlphaFoldDB" id="A0A7G7BIZ2"/>
<name>A0A7G7BIZ2_9ACTN</name>
<gene>
    <name evidence="1" type="ORF">F0344_12385</name>
</gene>
<evidence type="ECO:0000313" key="1">
    <source>
        <dbReference type="EMBL" id="QNE75307.1"/>
    </source>
</evidence>
<organism evidence="1 2">
    <name type="scientific">Streptomyces finlayi</name>
    <dbReference type="NCBI Taxonomy" id="67296"/>
    <lineage>
        <taxon>Bacteria</taxon>
        <taxon>Bacillati</taxon>
        <taxon>Actinomycetota</taxon>
        <taxon>Actinomycetes</taxon>
        <taxon>Kitasatosporales</taxon>
        <taxon>Streptomycetaceae</taxon>
        <taxon>Streptomyces</taxon>
    </lineage>
</organism>
<proteinExistence type="predicted"/>